<evidence type="ECO:0000256" key="3">
    <source>
        <dbReference type="SAM" id="MobiDB-lite"/>
    </source>
</evidence>
<dbReference type="RefSeq" id="XP_030834618.1">
    <property type="nucleotide sequence ID" value="XM_030978758.1"/>
</dbReference>
<dbReference type="OMA" id="HVEGFRI"/>
<dbReference type="GeneID" id="105441412"/>
<dbReference type="KEGG" id="spu:105441412"/>
<dbReference type="Proteomes" id="UP000007110">
    <property type="component" value="Unassembled WGS sequence"/>
</dbReference>
<reference evidence="6" key="2">
    <citation type="submission" date="2021-01" db="UniProtKB">
        <authorList>
            <consortium name="EnsemblMetazoa"/>
        </authorList>
    </citation>
    <scope>IDENTIFICATION</scope>
</reference>
<dbReference type="Gene3D" id="1.10.533.10">
    <property type="entry name" value="Death Domain, Fas"/>
    <property type="match status" value="1"/>
</dbReference>
<reference evidence="7" key="1">
    <citation type="submission" date="2015-02" db="EMBL/GenBank/DDBJ databases">
        <title>Genome sequencing for Strongylocentrotus purpuratus.</title>
        <authorList>
            <person name="Murali S."/>
            <person name="Liu Y."/>
            <person name="Vee V."/>
            <person name="English A."/>
            <person name="Wang M."/>
            <person name="Skinner E."/>
            <person name="Han Y."/>
            <person name="Muzny D.M."/>
            <person name="Worley K.C."/>
            <person name="Gibbs R.A."/>
        </authorList>
    </citation>
    <scope>NUCLEOTIDE SEQUENCE</scope>
</reference>
<dbReference type="InterPro" id="IPR027417">
    <property type="entry name" value="P-loop_NTPase"/>
</dbReference>
<keyword evidence="7" id="KW-1185">Reference proteome</keyword>
<keyword evidence="1" id="KW-0547">Nucleotide-binding</keyword>
<dbReference type="InterPro" id="IPR007111">
    <property type="entry name" value="NACHT_NTPase"/>
</dbReference>
<dbReference type="PROSITE" id="PS50837">
    <property type="entry name" value="NACHT"/>
    <property type="match status" value="1"/>
</dbReference>
<dbReference type="InParanoid" id="A0A7M7NCK6"/>
<evidence type="ECO:0000313" key="7">
    <source>
        <dbReference type="Proteomes" id="UP000007110"/>
    </source>
</evidence>
<dbReference type="Pfam" id="PF05729">
    <property type="entry name" value="NACHT"/>
    <property type="match status" value="1"/>
</dbReference>
<keyword evidence="4" id="KW-0732">Signal</keyword>
<sequence length="1090" mass="122242">MGGFCLLYLLLILLMRSGDVETNPGPNTAESTVSEMEFLKLAQNIPPSYYEAVGISLGIPYAQLQAILSEKLKNYTNALLDVFMKWNVKQQPPHSNKRQLLADKLREIDLGSLSDGLLKGPPIPNSTGEPSRLHESQTNPPSAESQTKPLSPELVERCANDFKFKYRSTLCKIRTDPLNPASTVPFDDIYTNLFLQKEHGTEKRMLDYNDILDLKVNGEFPKRIMVQGEAGAGKTTFCAKIAWDWVEGRHFSHFVWVLIVPLREFKQHTIGEIAKSYLAKSNPATVSQISEYIRSNPDKVFIAFDGLDEVSSKIMKTESCESQPTDQIQLQPSQPSVTSSEACGSSSEDDDIGLVDILCSDQLASCPVLVTTRPWKAVEIRSDGDLMKLYTFIHVEGFRIEDLSVYIHKYFPKNDNKANRLIQFTLENNVISEYMAHYPIYVAMLCLMWKQRDKQKLKEMKSMKTFSQIFKELIAFLKEHYAQKEVKKVGSPSLIAFLNKIDELLGPIAKEALNGLLENTLVFDEDDFKICPESKDTACRVGILSQEDRIPADTDTHERNSHVQLPVFFPHKLFQEYMAGVHLASLYESDRNEFNRLIEQVVLPRKEEFRYLLYFTVSQNKSIATNVMKSMLQVVYRNCLNINKHLPFIVDVAFESQDPDVAALVKDRLSSLAIMLTLSEGKPAHTVAAYAFIGPHLVQNICCLFIKTFTPASSHHLAEALCSMPNLNDLSFCEVDVTEEFYPTLKAQASSIQVKTLHLDDPRDPTPVTSQHLAEALCSMPNLTKLTLLMDLPEEFYFTLEAHASSIKVQTLTLCGTQCPKPASSHHLVEALCSMPNLADLTLEMGLHEEFYSRLKAKALFIKVKTLKLGAFKCPTPAESHHLADALCSMPNLTDLTLDKVHNDIYSTLKANASSIQVQTLKLHLDKSPKPHTSHHLAEALCSIPNLSDLTLHGEDLTEEFFSTLKAMASSIQVQTLKLDVVKSLTPASSHHLVEALCSMPNLNDLTLNGRFLNKEFYSSLKAMASSIQVQTLKLDVVKSLTPASSHHLVEALCSMPNLNDLTLNGRFLNEEFYSSLKAMASSIQPHRIT</sequence>
<dbReference type="SUPFAM" id="SSF52047">
    <property type="entry name" value="RNI-like"/>
    <property type="match status" value="1"/>
</dbReference>
<dbReference type="PANTHER" id="PTHR24407">
    <property type="entry name" value="PROTEIN KINASE DOMAIN-CONTAINING PROTEIN"/>
    <property type="match status" value="1"/>
</dbReference>
<evidence type="ECO:0000256" key="4">
    <source>
        <dbReference type="SAM" id="SignalP"/>
    </source>
</evidence>
<dbReference type="PANTHER" id="PTHR24407:SF14">
    <property type="entry name" value="SIR2-LIKE DOMAIN-CONTAINING PROTEIN"/>
    <property type="match status" value="1"/>
</dbReference>
<dbReference type="Gene3D" id="3.40.50.300">
    <property type="entry name" value="P-loop containing nucleotide triphosphate hydrolases"/>
    <property type="match status" value="1"/>
</dbReference>
<organism evidence="6 7">
    <name type="scientific">Strongylocentrotus purpuratus</name>
    <name type="common">Purple sea urchin</name>
    <dbReference type="NCBI Taxonomy" id="7668"/>
    <lineage>
        <taxon>Eukaryota</taxon>
        <taxon>Metazoa</taxon>
        <taxon>Echinodermata</taxon>
        <taxon>Eleutherozoa</taxon>
        <taxon>Echinozoa</taxon>
        <taxon>Echinoidea</taxon>
        <taxon>Euechinoidea</taxon>
        <taxon>Echinacea</taxon>
        <taxon>Camarodonta</taxon>
        <taxon>Echinidea</taxon>
        <taxon>Strongylocentrotidae</taxon>
        <taxon>Strongylocentrotus</taxon>
    </lineage>
</organism>
<dbReference type="GO" id="GO:0005524">
    <property type="term" value="F:ATP binding"/>
    <property type="evidence" value="ECO:0007669"/>
    <property type="project" value="UniProtKB-KW"/>
</dbReference>
<feature type="domain" description="NACHT" evidence="5">
    <location>
        <begin position="222"/>
        <end position="312"/>
    </location>
</feature>
<dbReference type="Gene3D" id="3.80.10.10">
    <property type="entry name" value="Ribonuclease Inhibitor"/>
    <property type="match status" value="2"/>
</dbReference>
<evidence type="ECO:0000256" key="1">
    <source>
        <dbReference type="ARBA" id="ARBA00022741"/>
    </source>
</evidence>
<evidence type="ECO:0000256" key="2">
    <source>
        <dbReference type="ARBA" id="ARBA00022840"/>
    </source>
</evidence>
<dbReference type="OrthoDB" id="120976at2759"/>
<evidence type="ECO:0000259" key="5">
    <source>
        <dbReference type="PROSITE" id="PS50837"/>
    </source>
</evidence>
<name>A0A7M7NCK6_STRPU</name>
<feature type="signal peptide" evidence="4">
    <location>
        <begin position="1"/>
        <end position="22"/>
    </location>
</feature>
<keyword evidence="2" id="KW-0067">ATP-binding</keyword>
<feature type="chain" id="PRO_5029871810" description="NACHT domain-containing protein" evidence="4">
    <location>
        <begin position="23"/>
        <end position="1090"/>
    </location>
</feature>
<accession>A0A7M7NCK6</accession>
<dbReference type="AlphaFoldDB" id="A0A7M7NCK6"/>
<feature type="region of interest" description="Disordered" evidence="3">
    <location>
        <begin position="113"/>
        <end position="151"/>
    </location>
</feature>
<proteinExistence type="predicted"/>
<evidence type="ECO:0000313" key="6">
    <source>
        <dbReference type="EnsemblMetazoa" id="XP_030834618"/>
    </source>
</evidence>
<protein>
    <recommendedName>
        <fullName evidence="5">NACHT domain-containing protein</fullName>
    </recommendedName>
</protein>
<feature type="compositionally biased region" description="Polar residues" evidence="3">
    <location>
        <begin position="136"/>
        <end position="149"/>
    </location>
</feature>
<dbReference type="SUPFAM" id="SSF52540">
    <property type="entry name" value="P-loop containing nucleoside triphosphate hydrolases"/>
    <property type="match status" value="1"/>
</dbReference>
<dbReference type="InterPro" id="IPR032675">
    <property type="entry name" value="LRR_dom_sf"/>
</dbReference>
<dbReference type="EnsemblMetazoa" id="XM_030978758">
    <property type="protein sequence ID" value="XP_030834618"/>
    <property type="gene ID" value="LOC105441412"/>
</dbReference>
<dbReference type="InterPro" id="IPR011029">
    <property type="entry name" value="DEATH-like_dom_sf"/>
</dbReference>
<feature type="region of interest" description="Disordered" evidence="3">
    <location>
        <begin position="321"/>
        <end position="345"/>
    </location>
</feature>